<feature type="domain" description="BBC1/AIM3 cysteine proteinase-fold" evidence="2">
    <location>
        <begin position="348"/>
        <end position="549"/>
    </location>
</feature>
<dbReference type="EMBL" id="WTXG01000028">
    <property type="protein sequence ID" value="KAI0298458.1"/>
    <property type="molecule type" value="Genomic_DNA"/>
</dbReference>
<feature type="compositionally biased region" description="Polar residues" evidence="1">
    <location>
        <begin position="32"/>
        <end position="43"/>
    </location>
</feature>
<feature type="compositionally biased region" description="Low complexity" evidence="1">
    <location>
        <begin position="134"/>
        <end position="151"/>
    </location>
</feature>
<evidence type="ECO:0000313" key="3">
    <source>
        <dbReference type="EMBL" id="KAI0298458.1"/>
    </source>
</evidence>
<organism evidence="3 4">
    <name type="scientific">Multifurca ochricompacta</name>
    <dbReference type="NCBI Taxonomy" id="376703"/>
    <lineage>
        <taxon>Eukaryota</taxon>
        <taxon>Fungi</taxon>
        <taxon>Dikarya</taxon>
        <taxon>Basidiomycota</taxon>
        <taxon>Agaricomycotina</taxon>
        <taxon>Agaricomycetes</taxon>
        <taxon>Russulales</taxon>
        <taxon>Russulaceae</taxon>
        <taxon>Multifurca</taxon>
    </lineage>
</organism>
<feature type="region of interest" description="Disordered" evidence="1">
    <location>
        <begin position="128"/>
        <end position="226"/>
    </location>
</feature>
<dbReference type="Pfam" id="PF25459">
    <property type="entry name" value="AIM3_BBC1_C"/>
    <property type="match status" value="1"/>
</dbReference>
<feature type="compositionally biased region" description="Low complexity" evidence="1">
    <location>
        <begin position="166"/>
        <end position="189"/>
    </location>
</feature>
<evidence type="ECO:0000259" key="2">
    <source>
        <dbReference type="Pfam" id="PF25459"/>
    </source>
</evidence>
<evidence type="ECO:0000313" key="4">
    <source>
        <dbReference type="Proteomes" id="UP001203297"/>
    </source>
</evidence>
<gene>
    <name evidence="3" type="ORF">B0F90DRAFT_1938144</name>
</gene>
<feature type="compositionally biased region" description="Pro residues" evidence="1">
    <location>
        <begin position="47"/>
        <end position="59"/>
    </location>
</feature>
<dbReference type="AlphaFoldDB" id="A0AAD4M3Q6"/>
<dbReference type="Proteomes" id="UP001203297">
    <property type="component" value="Unassembled WGS sequence"/>
</dbReference>
<keyword evidence="4" id="KW-1185">Reference proteome</keyword>
<dbReference type="InterPro" id="IPR057402">
    <property type="entry name" value="AIM3_BBC1_C"/>
</dbReference>
<evidence type="ECO:0000256" key="1">
    <source>
        <dbReference type="SAM" id="MobiDB-lite"/>
    </source>
</evidence>
<feature type="compositionally biased region" description="Polar residues" evidence="1">
    <location>
        <begin position="62"/>
        <end position="71"/>
    </location>
</feature>
<name>A0AAD4M3Q6_9AGAM</name>
<comment type="caution">
    <text evidence="3">The sequence shown here is derived from an EMBL/GenBank/DDBJ whole genome shotgun (WGS) entry which is preliminary data.</text>
</comment>
<proteinExistence type="predicted"/>
<protein>
    <recommendedName>
        <fullName evidence="2">BBC1/AIM3 cysteine proteinase-fold domain-containing protein</fullName>
    </recommendedName>
</protein>
<sequence>MAPFSASALKEKAAQVKSAGIKSYSSAREKLSSASGGPSTTKAAKSPPGPGPGPPPPPSRKISLTQKNSVNVGGHSRSEDNTTDDVDEIIDWANLSHEDKQVFFAWLDEFFARYLDLNPSSTLRVPVPATENLNNNTHSTPSPRTSPSLPSRRQDVSFSAGRRRQVSSSEPLSSDVESAATSTTTGRRTLPPVLSQRGPPKINFSTKPSVPTEVSEPPQFNASTKPAYHATVSPSPDLQMSFPPPAVNGSAAADLASYMHPSTIWDTDWYTSNSPIPPYLNGSPEIRFSGSLSYSGGGVQNKMTARGVILFSDLSICWYSVTYGGKGGSGSGSGSGHVPPPTRWARFRPRPEPILSGEILRRASEIYGTVVAAFAERAVASGRPVARGECWDIAHEALLHAASLWQDDAPILSTSRAHGHLIFCGKPGLGKWRGGDDRFRAGDIIEWRSVRIGLAQPQSQSYGGGGGGGAFALLGDPDHTSVLVEDIVVPPSRYGFTDGESVRLADIGLLTVVEQTAGRAPQRTSYDLARLQEGEIWVYRPLGMVEYLGSTLSVDIPPGLETYAI</sequence>
<feature type="region of interest" description="Disordered" evidence="1">
    <location>
        <begin position="18"/>
        <end position="82"/>
    </location>
</feature>
<accession>A0AAD4M3Q6</accession>
<reference evidence="3" key="1">
    <citation type="journal article" date="2022" name="New Phytol.">
        <title>Evolutionary transition to the ectomycorrhizal habit in the genomes of a hyperdiverse lineage of mushroom-forming fungi.</title>
        <authorList>
            <person name="Looney B."/>
            <person name="Miyauchi S."/>
            <person name="Morin E."/>
            <person name="Drula E."/>
            <person name="Courty P.E."/>
            <person name="Kohler A."/>
            <person name="Kuo A."/>
            <person name="LaButti K."/>
            <person name="Pangilinan J."/>
            <person name="Lipzen A."/>
            <person name="Riley R."/>
            <person name="Andreopoulos W."/>
            <person name="He G."/>
            <person name="Johnson J."/>
            <person name="Nolan M."/>
            <person name="Tritt A."/>
            <person name="Barry K.W."/>
            <person name="Grigoriev I.V."/>
            <person name="Nagy L.G."/>
            <person name="Hibbett D."/>
            <person name="Henrissat B."/>
            <person name="Matheny P.B."/>
            <person name="Labbe J."/>
            <person name="Martin F.M."/>
        </authorList>
    </citation>
    <scope>NUCLEOTIDE SEQUENCE</scope>
    <source>
        <strain evidence="3">BPL690</strain>
    </source>
</reference>